<gene>
    <name evidence="1" type="ORF">KM92DES2_12325</name>
</gene>
<evidence type="ECO:0000313" key="1">
    <source>
        <dbReference type="EMBL" id="SBW07368.1"/>
    </source>
</evidence>
<proteinExistence type="predicted"/>
<dbReference type="InterPro" id="IPR006521">
    <property type="entry name" value="Tail_protein_I"/>
</dbReference>
<dbReference type="Pfam" id="PF09684">
    <property type="entry name" value="Tail_P2_I"/>
    <property type="match status" value="1"/>
</dbReference>
<dbReference type="AlphaFoldDB" id="A0A212K6X1"/>
<accession>A0A212K6X1</accession>
<protein>
    <submittedName>
        <fullName evidence="1">Uncharacterized protein</fullName>
    </submittedName>
</protein>
<name>A0A212K6X1_9BACT</name>
<sequence>MGELWRYFKNILHWGPIQKPGPVQALAHGTAQGMEQAREDALYLRDQWLPARCDESMVPEHGLSRGIIRHVTETAAQYRSRVVHAYAWHMLGGKTEGLPEILRFYGFDVESVENMRQFSPTRWAEFMVRLKTPDSYIDQEAQLNSLKTLVWLVYEYKAARSYFFRVYNDSYDRRPIVLGVGPKLGSGWLSHWSGVIAPEAGDDDTIVSFGMRYGFQGEHILHQAAQSGLRALYASQGVRRLNAFVLGRSRLSDKYIRRHGFVFSELISVQNAERLITSHPWEGPWEGPWEETTGWTRFGFPMQTRVLSFARSQLVLSSRANRLSSLNSRLGAVRTAVVVDNSPRLGSYRLSVHGPVRRDVLLLDYQQQRAQLSVPALALPPGRCGLSAVLKLPGERLDENGWTGPWAGSWTAYEGQAGLAELCSLAARALAPGKAHSGGMSMLAVPVQPCAPADTGVCRAETITAHGSPLRDLSWSGKWDSRRWWDYTGFFNISTIEG</sequence>
<organism evidence="1">
    <name type="scientific">uncultured Desulfovibrio sp</name>
    <dbReference type="NCBI Taxonomy" id="167968"/>
    <lineage>
        <taxon>Bacteria</taxon>
        <taxon>Pseudomonadati</taxon>
        <taxon>Thermodesulfobacteriota</taxon>
        <taxon>Desulfovibrionia</taxon>
        <taxon>Desulfovibrionales</taxon>
        <taxon>Desulfovibrionaceae</taxon>
        <taxon>Desulfovibrio</taxon>
        <taxon>environmental samples</taxon>
    </lineage>
</organism>
<dbReference type="RefSeq" id="WP_296936509.1">
    <property type="nucleotide sequence ID" value="NZ_LT598928.1"/>
</dbReference>
<reference evidence="1" key="1">
    <citation type="submission" date="2016-04" db="EMBL/GenBank/DDBJ databases">
        <authorList>
            <person name="Evans L.H."/>
            <person name="Alamgir A."/>
            <person name="Owens N."/>
            <person name="Weber N.D."/>
            <person name="Virtaneva K."/>
            <person name="Barbian K."/>
            <person name="Babar A."/>
            <person name="Rosenke K."/>
        </authorList>
    </citation>
    <scope>NUCLEOTIDE SEQUENCE</scope>
    <source>
        <strain evidence="1">92-2</strain>
    </source>
</reference>
<dbReference type="EMBL" id="FLUP01000001">
    <property type="protein sequence ID" value="SBW07368.1"/>
    <property type="molecule type" value="Genomic_DNA"/>
</dbReference>